<name>G5JZ50_9STRE</name>
<evidence type="ECO:0000313" key="2">
    <source>
        <dbReference type="Proteomes" id="UP000003573"/>
    </source>
</evidence>
<comment type="caution">
    <text evidence="1">The sequence shown here is derived from an EMBL/GenBank/DDBJ whole genome shotgun (WGS) entry which is preliminary data.</text>
</comment>
<dbReference type="Proteomes" id="UP000003573">
    <property type="component" value="Unassembled WGS sequence"/>
</dbReference>
<protein>
    <submittedName>
        <fullName evidence="1">Uncharacterized protein</fullName>
    </submittedName>
</protein>
<proteinExistence type="predicted"/>
<keyword evidence="2" id="KW-1185">Reference proteome</keyword>
<accession>G5JZ50</accession>
<reference evidence="1 2" key="1">
    <citation type="journal article" date="2014" name="Int. J. Syst. Evol. Microbiol.">
        <title>Phylogenomics and the dynamic genome evolution of the genus Streptococcus.</title>
        <authorList>
            <consortium name="The Broad Institute Genome Sequencing Platform"/>
            <person name="Richards V.P."/>
            <person name="Palmer S.R."/>
            <person name="Pavinski Bitar P.D."/>
            <person name="Qin X."/>
            <person name="Weinstock G.M."/>
            <person name="Highlander S.K."/>
            <person name="Town C.D."/>
            <person name="Burne R.A."/>
            <person name="Stanhope M.J."/>
        </authorList>
    </citation>
    <scope>NUCLEOTIDE SEQUENCE [LARGE SCALE GENOMIC DNA]</scope>
    <source>
        <strain evidence="1 2">NCTC 11558</strain>
    </source>
</reference>
<dbReference type="EMBL" id="AEUW02000001">
    <property type="protein sequence ID" value="EHJ52009.1"/>
    <property type="molecule type" value="Genomic_DNA"/>
</dbReference>
<sequence>MGVIQWFKDKMSPPTPEPGLYLSSQTADIFNPSAKEVEEAVRLADKPEEFVTLSWTSVTGETCFIQALGSEGFYNIEYRTSDLKEGYVFQKKNVPSNETLALFTAFWEKQAISLDAAWIKEKVY</sequence>
<evidence type="ECO:0000313" key="1">
    <source>
        <dbReference type="EMBL" id="EHJ52009.1"/>
    </source>
</evidence>
<dbReference type="OrthoDB" id="2235921at2"/>
<dbReference type="AlphaFoldDB" id="G5JZ50"/>
<dbReference type="STRING" id="764298.STRMA_0467"/>
<organism evidence="1 2">
    <name type="scientific">Streptococcus macacae NCTC 11558</name>
    <dbReference type="NCBI Taxonomy" id="764298"/>
    <lineage>
        <taxon>Bacteria</taxon>
        <taxon>Bacillati</taxon>
        <taxon>Bacillota</taxon>
        <taxon>Bacilli</taxon>
        <taxon>Lactobacillales</taxon>
        <taxon>Streptococcaceae</taxon>
        <taxon>Streptococcus</taxon>
    </lineage>
</organism>
<dbReference type="RefSeq" id="WP_003079511.1">
    <property type="nucleotide sequence ID" value="NZ_AEUW02000001.1"/>
</dbReference>
<gene>
    <name evidence="1" type="ORF">STRMA_0467</name>
</gene>